<accession>A0ABW1SSP4</accession>
<evidence type="ECO:0000313" key="1">
    <source>
        <dbReference type="EMBL" id="MFC6207243.1"/>
    </source>
</evidence>
<organism evidence="1 2">
    <name type="scientific">Levilactobacillus tongjiangensis</name>
    <dbReference type="NCBI Taxonomy" id="2486023"/>
    <lineage>
        <taxon>Bacteria</taxon>
        <taxon>Bacillati</taxon>
        <taxon>Bacillota</taxon>
        <taxon>Bacilli</taxon>
        <taxon>Lactobacillales</taxon>
        <taxon>Lactobacillaceae</taxon>
        <taxon>Levilactobacillus</taxon>
    </lineage>
</organism>
<sequence>MTETEVILGPVLQVFYKIIPTFYKNDSYETEFSLIQSFLMPLTLKNQRLTVLSRPLTTEFFIEFNKSIIKFSTATRSKIGRAHQILWSPCLVNNFAFFL</sequence>
<name>A0ABW1SSP4_9LACO</name>
<dbReference type="EMBL" id="JBHSSK010000021">
    <property type="protein sequence ID" value="MFC6207243.1"/>
    <property type="molecule type" value="Genomic_DNA"/>
</dbReference>
<gene>
    <name evidence="1" type="ORF">ACFP1G_07095</name>
</gene>
<comment type="caution">
    <text evidence="1">The sequence shown here is derived from an EMBL/GenBank/DDBJ whole genome shotgun (WGS) entry which is preliminary data.</text>
</comment>
<proteinExistence type="predicted"/>
<dbReference type="RefSeq" id="WP_125691714.1">
    <property type="nucleotide sequence ID" value="NZ_RHNY01000003.1"/>
</dbReference>
<protein>
    <submittedName>
        <fullName evidence="1">Uncharacterized protein</fullName>
    </submittedName>
</protein>
<evidence type="ECO:0000313" key="2">
    <source>
        <dbReference type="Proteomes" id="UP001596254"/>
    </source>
</evidence>
<dbReference type="Proteomes" id="UP001596254">
    <property type="component" value="Unassembled WGS sequence"/>
</dbReference>
<reference evidence="2" key="1">
    <citation type="journal article" date="2019" name="Int. J. Syst. Evol. Microbiol.">
        <title>The Global Catalogue of Microorganisms (GCM) 10K type strain sequencing project: providing services to taxonomists for standard genome sequencing and annotation.</title>
        <authorList>
            <consortium name="The Broad Institute Genomics Platform"/>
            <consortium name="The Broad Institute Genome Sequencing Center for Infectious Disease"/>
            <person name="Wu L."/>
            <person name="Ma J."/>
        </authorList>
    </citation>
    <scope>NUCLEOTIDE SEQUENCE [LARGE SCALE GENOMIC DNA]</scope>
    <source>
        <strain evidence="2">CCM 8905</strain>
    </source>
</reference>
<keyword evidence="2" id="KW-1185">Reference proteome</keyword>